<protein>
    <recommendedName>
        <fullName evidence="3">Pyrroloquinoline-quinone binding quinoprotein</fullName>
    </recommendedName>
</protein>
<evidence type="ECO:0000313" key="1">
    <source>
        <dbReference type="EMBL" id="MCO1657510.1"/>
    </source>
</evidence>
<organism evidence="1 2">
    <name type="scientific">Pseudonocardia humida</name>
    <dbReference type="NCBI Taxonomy" id="2800819"/>
    <lineage>
        <taxon>Bacteria</taxon>
        <taxon>Bacillati</taxon>
        <taxon>Actinomycetota</taxon>
        <taxon>Actinomycetes</taxon>
        <taxon>Pseudonocardiales</taxon>
        <taxon>Pseudonocardiaceae</taxon>
        <taxon>Pseudonocardia</taxon>
    </lineage>
</organism>
<accession>A0ABT1A3D9</accession>
<keyword evidence="2" id="KW-1185">Reference proteome</keyword>
<dbReference type="Proteomes" id="UP001165283">
    <property type="component" value="Unassembled WGS sequence"/>
</dbReference>
<proteinExistence type="predicted"/>
<comment type="caution">
    <text evidence="1">The sequence shown here is derived from an EMBL/GenBank/DDBJ whole genome shotgun (WGS) entry which is preliminary data.</text>
</comment>
<sequence>MRPERRRRGDLVAAAVLVVLGVVAATVLWSTGEVAGTTSAPAAAAAPEPPPAAGVPAGFTEAWRAPSAATPLPVVSPHAVVTADGSTVTGHDPLTGTTTWTYSRDEPLCTAAAGFPGADQGVGRVLALYGDGPHWCSELTALRPDTGARAAAANPDTRPGARLLAAGSSVVGTGSDYLEVLRSDLVKTLEYGLVSAPAQPERQPRAGCRYGSTALVSGRLGVIERCPGEFGDRLTTISPDGPDGADKPAVEFSVALPGVGATLVALTTELAAVALPGPPRLLVFDRQGAQVEVIGLDVPEADLAVDPPGGVAAVRVGGQRVYWWTGSRTVALDETTLRPVWTAADALGPALPHGGGLLLPVPDGLAELDPVTGATLRTLRVPRADPLAPVHLDSVGEVVVEQRGTELVALRPSG</sequence>
<name>A0ABT1A3D9_9PSEU</name>
<evidence type="ECO:0008006" key="3">
    <source>
        <dbReference type="Google" id="ProtNLM"/>
    </source>
</evidence>
<dbReference type="RefSeq" id="WP_252441163.1">
    <property type="nucleotide sequence ID" value="NZ_JAGSOV010000043.1"/>
</dbReference>
<evidence type="ECO:0000313" key="2">
    <source>
        <dbReference type="Proteomes" id="UP001165283"/>
    </source>
</evidence>
<gene>
    <name evidence="1" type="ORF">KDL28_20850</name>
</gene>
<reference evidence="1" key="1">
    <citation type="submission" date="2021-04" db="EMBL/GenBank/DDBJ databases">
        <title>Pseudonocardia sp. nov., isolated from sandy soil of mangrove forest.</title>
        <authorList>
            <person name="Zan Z."/>
            <person name="Huang R."/>
            <person name="Liu W."/>
        </authorList>
    </citation>
    <scope>NUCLEOTIDE SEQUENCE</scope>
    <source>
        <strain evidence="1">S2-4</strain>
    </source>
</reference>
<dbReference type="EMBL" id="JAGSOV010000043">
    <property type="protein sequence ID" value="MCO1657510.1"/>
    <property type="molecule type" value="Genomic_DNA"/>
</dbReference>